<protein>
    <submittedName>
        <fullName evidence="3">Uncharacterized protein</fullName>
    </submittedName>
</protein>
<evidence type="ECO:0000313" key="3">
    <source>
        <dbReference type="EMBL" id="KAG2500495.1"/>
    </source>
</evidence>
<feature type="compositionally biased region" description="Pro residues" evidence="2">
    <location>
        <begin position="109"/>
        <end position="119"/>
    </location>
</feature>
<gene>
    <name evidence="3" type="ORF">HYH03_001274</name>
</gene>
<evidence type="ECO:0000313" key="4">
    <source>
        <dbReference type="Proteomes" id="UP000612055"/>
    </source>
</evidence>
<feature type="compositionally biased region" description="Acidic residues" evidence="2">
    <location>
        <begin position="373"/>
        <end position="400"/>
    </location>
</feature>
<keyword evidence="4" id="KW-1185">Reference proteome</keyword>
<feature type="compositionally biased region" description="Low complexity" evidence="2">
    <location>
        <begin position="96"/>
        <end position="108"/>
    </location>
</feature>
<evidence type="ECO:0000256" key="2">
    <source>
        <dbReference type="SAM" id="MobiDB-lite"/>
    </source>
</evidence>
<feature type="compositionally biased region" description="Basic and acidic residues" evidence="2">
    <location>
        <begin position="1622"/>
        <end position="1632"/>
    </location>
</feature>
<dbReference type="OrthoDB" id="547029at2759"/>
<feature type="region of interest" description="Disordered" evidence="2">
    <location>
        <begin position="69"/>
        <end position="185"/>
    </location>
</feature>
<feature type="compositionally biased region" description="Gly residues" evidence="2">
    <location>
        <begin position="401"/>
        <end position="412"/>
    </location>
</feature>
<feature type="region of interest" description="Disordered" evidence="2">
    <location>
        <begin position="310"/>
        <end position="492"/>
    </location>
</feature>
<sequence length="1664" mass="174739">MAPAGDPPSADRTAKLNPTVKQWKQKQKPELAKAVGSALRGTELLREEAARLHLLQGEPAREEYADAVLQQRKRQGKEARYAAAGGTIPPVPPGPASASSPTAASSPGPRAPFFPPPPKLTYDDPARPGPGSPSSSFSAAHAPGRLPPAPGALASPSAPRGPGPGPGPLVDPAGASGPAAGRLGGPALRLRAGVAGAVPAVPPERDLAAASRGLVERAAADLSNKSLQPAQMALEVQRQGLERQAAQLEAQQGAKLLGARKRQSLREALAEDQRLAALPAKQVLAELVAAGRAQGGGGVSLEQFVAAKEALQQAATPSASPGKRRPQPHAPSAASPGRGGRAAQRRGSHEGPGRGSDGDGEEGEDGWGRGSGPDDDYADEEDEEEEEGIDEDPGSSEGEGEGGGRAGRGGGPTPTAADLLSKLRPRWERAEDGLDLPGPGPSGAHSGPSGPRGGRIWSARNGGRPRAPLEPEASGVALEAQSGPGGVASGPSEAHLAALAGALRQELPAQEAALSELRTKRDVTAARLLWAQQKPQPWAPPSAQEQAEAEAAEAADGDPVAQRERKFREMLAAQRRRNPGREVEEKVAGTRKMCAELVHDLLPEVMGRIAHRPSKAQVAQEVAAWRAARPGDLLAVSRHLAEGLLGEVVDELIAEAFDEMHHLVKVADSFAFDLLVEAVAFSQRKYQFGPGADNVRSRLRDAAVRQEAQLAQSVASRRAAALARTLSRKANPHIQGGSSAQVFEDDEGEDPHALYGPANPVPGLPNRSIKAGAPPDEDLDEEAIYLLHRDFDDTHMRRDEKQLYVQGLKAMLEEMRARRASAPYGHTQQLSVYWPPYVRVTRAHRLAAQRVRPPLAAGPSAWRRMALPAVGRAPHAPWPRPDHTAAAATERLFWGQVALRPTYLTSKNAPMVQVFKELGPITALSASPSGALLAVGTAPGAMLVFDMRGRPAAPWFQVLGDGTVYRRPWLRFRRRRPRNPALVALAWSADGAQLASLDASSVLRMWWMRPEQGSLIKEDPHRQPVAPELALSVGPLNMTLSGKGPVLETLLEEGAWGAFAPGGAAPPPPAGGGAAAAQAAAANAAAAQAAALSRRWCIAFHPEFNIVGVQPSLLVPQLTGDVVRLTSLVGSALLPAPLPRTRQRPRALLSQQVVDYLLPPQIPSGDVRTQALFRGHDAPLVFVGVAGDCASVISVDAVGEVNLWPLFEGARSGFGWFRPRTSWHLPRTLRSYQARGPLHPVWPRVPVAALKGVMYNPPPPAAVAHLTGAGGAQGGGFWRSLWPRRGPPDLDRDGAAAEGVAAALSGPPVSFADLLADAGMLDDEGEAEALQELPLGDFLLESRTLWLIRFIQDRKGRVLRESVHRPAGEGGAGGGGRPLVVSTYTLGGELVRRAKQYAVHAQMPYRVVAAELTPSREDLVVWCHVGAQAADVDSFGYFSVHVLNVESGLRSHTPRIEVYDHSRGACPPAFAVSPRVPGLGSEYLVVGLGHGLLGFYSLASGALVRAVQLPGIPPHVRYFSCLSLFTVAPALACPNSGKSFVAVTPANSTATHLYELDDDPAVRQTVSLVSGLGPTRDVAPPVPPDPVLPSSTEVDPLAGTQAAANAAMAAVEQQAAAAAKAAAERTAADRAGRGQAGRDGAGAGAERRGVRWGGSGGGAQEPRR</sequence>
<name>A0A835YL03_9CHLO</name>
<feature type="region of interest" description="Disordered" evidence="2">
    <location>
        <begin position="1614"/>
        <end position="1664"/>
    </location>
</feature>
<dbReference type="EMBL" id="JAEHOE010000003">
    <property type="protein sequence ID" value="KAG2500495.1"/>
    <property type="molecule type" value="Genomic_DNA"/>
</dbReference>
<feature type="compositionally biased region" description="Low complexity" evidence="2">
    <location>
        <begin position="132"/>
        <end position="144"/>
    </location>
</feature>
<feature type="compositionally biased region" description="Gly residues" evidence="2">
    <location>
        <begin position="1651"/>
        <end position="1664"/>
    </location>
</feature>
<dbReference type="SUPFAM" id="SSF101908">
    <property type="entry name" value="Putative isomerase YbhE"/>
    <property type="match status" value="1"/>
</dbReference>
<dbReference type="Gene3D" id="2.130.10.10">
    <property type="entry name" value="YVTN repeat-like/Quinoprotein amine dehydrogenase"/>
    <property type="match status" value="1"/>
</dbReference>
<proteinExistence type="predicted"/>
<feature type="region of interest" description="Disordered" evidence="2">
    <location>
        <begin position="532"/>
        <end position="561"/>
    </location>
</feature>
<dbReference type="InterPro" id="IPR015943">
    <property type="entry name" value="WD40/YVTN_repeat-like_dom_sf"/>
</dbReference>
<feature type="compositionally biased region" description="Gly residues" evidence="2">
    <location>
        <begin position="1634"/>
        <end position="1643"/>
    </location>
</feature>
<dbReference type="PANTHER" id="PTHR13037">
    <property type="entry name" value="FORMIN"/>
    <property type="match status" value="1"/>
</dbReference>
<evidence type="ECO:0000256" key="1">
    <source>
        <dbReference type="ARBA" id="ARBA00022581"/>
    </source>
</evidence>
<keyword evidence="1" id="KW-0945">Host-virus interaction</keyword>
<dbReference type="Proteomes" id="UP000612055">
    <property type="component" value="Unassembled WGS sequence"/>
</dbReference>
<feature type="compositionally biased region" description="Low complexity" evidence="2">
    <location>
        <begin position="170"/>
        <end position="185"/>
    </location>
</feature>
<feature type="compositionally biased region" description="Acidic residues" evidence="2">
    <location>
        <begin position="547"/>
        <end position="556"/>
    </location>
</feature>
<feature type="region of interest" description="Disordered" evidence="2">
    <location>
        <begin position="726"/>
        <end position="775"/>
    </location>
</feature>
<feature type="region of interest" description="Disordered" evidence="2">
    <location>
        <begin position="1"/>
        <end position="34"/>
    </location>
</feature>
<feature type="compositionally biased region" description="Pro residues" evidence="2">
    <location>
        <begin position="159"/>
        <end position="169"/>
    </location>
</feature>
<feature type="compositionally biased region" description="Low complexity" evidence="2">
    <location>
        <begin position="532"/>
        <end position="546"/>
    </location>
</feature>
<comment type="caution">
    <text evidence="3">The sequence shown here is derived from an EMBL/GenBank/DDBJ whole genome shotgun (WGS) entry which is preliminary data.</text>
</comment>
<dbReference type="PANTHER" id="PTHR13037:SF24">
    <property type="entry name" value="POLYCOMB PROTEIN PCL-RELATED"/>
    <property type="match status" value="1"/>
</dbReference>
<reference evidence="3" key="1">
    <citation type="journal article" date="2020" name="bioRxiv">
        <title>Comparative genomics of Chlamydomonas.</title>
        <authorList>
            <person name="Craig R.J."/>
            <person name="Hasan A.R."/>
            <person name="Ness R.W."/>
            <person name="Keightley P.D."/>
        </authorList>
    </citation>
    <scope>NUCLEOTIDE SEQUENCE</scope>
    <source>
        <strain evidence="3">CCAP 11/70</strain>
    </source>
</reference>
<organism evidence="3 4">
    <name type="scientific">Edaphochlamys debaryana</name>
    <dbReference type="NCBI Taxonomy" id="47281"/>
    <lineage>
        <taxon>Eukaryota</taxon>
        <taxon>Viridiplantae</taxon>
        <taxon>Chlorophyta</taxon>
        <taxon>core chlorophytes</taxon>
        <taxon>Chlorophyceae</taxon>
        <taxon>CS clade</taxon>
        <taxon>Chlamydomonadales</taxon>
        <taxon>Chlamydomonadales incertae sedis</taxon>
        <taxon>Edaphochlamys</taxon>
    </lineage>
</organism>
<accession>A0A835YL03</accession>